<feature type="signal peptide" evidence="1">
    <location>
        <begin position="1"/>
        <end position="24"/>
    </location>
</feature>
<name>A0ABS9HRR0_9GAMM</name>
<dbReference type="Pfam" id="PF13539">
    <property type="entry name" value="Peptidase_M15_4"/>
    <property type="match status" value="1"/>
</dbReference>
<evidence type="ECO:0000313" key="4">
    <source>
        <dbReference type="Proteomes" id="UP001430796"/>
    </source>
</evidence>
<dbReference type="Gene3D" id="3.30.1380.10">
    <property type="match status" value="1"/>
</dbReference>
<reference evidence="3" key="2">
    <citation type="submission" date="2022-01" db="EMBL/GenBank/DDBJ databases">
        <authorList>
            <person name="Zhou L.Y."/>
        </authorList>
    </citation>
    <scope>NUCLEOTIDE SEQUENCE</scope>
    <source>
        <strain evidence="3">TLK-CK17</strain>
    </source>
</reference>
<proteinExistence type="predicted"/>
<gene>
    <name evidence="3" type="ORF">L3V18_04085</name>
</gene>
<evidence type="ECO:0000313" key="3">
    <source>
        <dbReference type="EMBL" id="MCF7220968.1"/>
    </source>
</evidence>
<comment type="caution">
    <text evidence="3">The sequence shown here is derived from an EMBL/GenBank/DDBJ whole genome shotgun (WGS) entry which is preliminary data.</text>
</comment>
<evidence type="ECO:0000256" key="1">
    <source>
        <dbReference type="SAM" id="SignalP"/>
    </source>
</evidence>
<sequence>MKSRSMEALLASILLLAVGVPALAHVPADSIADVHGKKPGLFKRLFHRHTDAPQWDGVHPDLRAKLERIQQQMKEEGYDLRLAEGYRSEERQAELLASQKGVTQVGPGRSCHNHGFAADMVIHKRGRPSWNLKNDHVRQGYERYGELAQAAGLRWGGAWTDFKDMPHVELRAPCLLAIRSIRSYRAGQEVRVAAVVPEPLPPLWPGLDPLAITPAEECVGFVCRRPWEWSVSTSRLDWSAWWSLPMPVFEGPQQCPVSTDFRSPWKA</sequence>
<evidence type="ECO:0000259" key="2">
    <source>
        <dbReference type="Pfam" id="PF13539"/>
    </source>
</evidence>
<accession>A0ABS9HRR0</accession>
<dbReference type="CDD" id="cd14845">
    <property type="entry name" value="L-Ala-D-Glu_peptidase_like"/>
    <property type="match status" value="1"/>
</dbReference>
<keyword evidence="4" id="KW-1185">Reference proteome</keyword>
<dbReference type="InterPro" id="IPR009045">
    <property type="entry name" value="Zn_M74/Hedgehog-like"/>
</dbReference>
<protein>
    <submittedName>
        <fullName evidence="3">M15 family metallopeptidase</fullName>
    </submittedName>
</protein>
<dbReference type="SUPFAM" id="SSF55166">
    <property type="entry name" value="Hedgehog/DD-peptidase"/>
    <property type="match status" value="1"/>
</dbReference>
<keyword evidence="1" id="KW-0732">Signal</keyword>
<organism evidence="3 4">
    <name type="scientific">Marilutibacter chinensis</name>
    <dbReference type="NCBI Taxonomy" id="2912247"/>
    <lineage>
        <taxon>Bacteria</taxon>
        <taxon>Pseudomonadati</taxon>
        <taxon>Pseudomonadota</taxon>
        <taxon>Gammaproteobacteria</taxon>
        <taxon>Lysobacterales</taxon>
        <taxon>Lysobacteraceae</taxon>
        <taxon>Marilutibacter</taxon>
    </lineage>
</organism>
<feature type="domain" description="Peptidase M15C" evidence="2">
    <location>
        <begin position="108"/>
        <end position="170"/>
    </location>
</feature>
<dbReference type="Proteomes" id="UP001430796">
    <property type="component" value="Unassembled WGS sequence"/>
</dbReference>
<dbReference type="InterPro" id="IPR039561">
    <property type="entry name" value="Peptidase_M15C"/>
</dbReference>
<dbReference type="RefSeq" id="WP_237053316.1">
    <property type="nucleotide sequence ID" value="NZ_JAKJPO010000001.1"/>
</dbReference>
<feature type="chain" id="PRO_5047489152" evidence="1">
    <location>
        <begin position="25"/>
        <end position="267"/>
    </location>
</feature>
<reference evidence="3" key="1">
    <citation type="submission" date="2022-01" db="EMBL/GenBank/DDBJ databases">
        <title>Lysobacter chinensis sp. nov., a bacterium isolated from cow dung compost.</title>
        <authorList>
            <person name="Liu Y."/>
        </authorList>
    </citation>
    <scope>NUCLEOTIDE SEQUENCE</scope>
    <source>
        <strain evidence="3">TLK-CK17</strain>
    </source>
</reference>
<dbReference type="EMBL" id="JAKJPO010000001">
    <property type="protein sequence ID" value="MCF7220968.1"/>
    <property type="molecule type" value="Genomic_DNA"/>
</dbReference>